<proteinExistence type="predicted"/>
<keyword evidence="1" id="KW-0853">WD repeat</keyword>
<feature type="region of interest" description="Disordered" evidence="2">
    <location>
        <begin position="1"/>
        <end position="26"/>
    </location>
</feature>
<dbReference type="InterPro" id="IPR015943">
    <property type="entry name" value="WD40/YVTN_repeat-like_dom_sf"/>
</dbReference>
<dbReference type="Pfam" id="PF00400">
    <property type="entry name" value="WD40"/>
    <property type="match status" value="2"/>
</dbReference>
<dbReference type="PROSITE" id="PS50082">
    <property type="entry name" value="WD_REPEATS_2"/>
    <property type="match status" value="1"/>
</dbReference>
<dbReference type="PROSITE" id="PS50294">
    <property type="entry name" value="WD_REPEATS_REGION"/>
    <property type="match status" value="1"/>
</dbReference>
<dbReference type="Proteomes" id="UP001160483">
    <property type="component" value="Unassembled WGS sequence"/>
</dbReference>
<comment type="caution">
    <text evidence="3">The sequence shown here is derived from an EMBL/GenBank/DDBJ whole genome shotgun (WGS) entry which is preliminary data.</text>
</comment>
<dbReference type="EMBL" id="CAKLCB010000379">
    <property type="protein sequence ID" value="CAH0521466.1"/>
    <property type="molecule type" value="Genomic_DNA"/>
</dbReference>
<dbReference type="Proteomes" id="UP001158986">
    <property type="component" value="Unassembled WGS sequence"/>
</dbReference>
<dbReference type="EMBL" id="CAKKTJ010000156">
    <property type="protein sequence ID" value="CAH0476531.1"/>
    <property type="molecule type" value="Genomic_DNA"/>
</dbReference>
<dbReference type="SMART" id="SM00320">
    <property type="entry name" value="WD40"/>
    <property type="match status" value="5"/>
</dbReference>
<accession>A0AAU9L8Z6</accession>
<dbReference type="PANTHER" id="PTHR44566">
    <property type="entry name" value="TRANSDUCIN/WD40 REPEAT-LIKE SUPERFAMILY PROTEIN"/>
    <property type="match status" value="1"/>
</dbReference>
<feature type="compositionally biased region" description="Low complexity" evidence="2">
    <location>
        <begin position="10"/>
        <end position="24"/>
    </location>
</feature>
<dbReference type="SUPFAM" id="SSF50978">
    <property type="entry name" value="WD40 repeat-like"/>
    <property type="match status" value="1"/>
</dbReference>
<evidence type="ECO:0000313" key="3">
    <source>
        <dbReference type="EMBL" id="CAH0476531.1"/>
    </source>
</evidence>
<evidence type="ECO:0000313" key="6">
    <source>
        <dbReference type="Proteomes" id="UP001160483"/>
    </source>
</evidence>
<reference evidence="3 5" key="1">
    <citation type="submission" date="2021-11" db="EMBL/GenBank/DDBJ databases">
        <authorList>
            <person name="Islam A."/>
            <person name="Islam S."/>
            <person name="Flora M.S."/>
            <person name="Rahman M."/>
            <person name="Ziaur R.M."/>
            <person name="Epstein J.H."/>
            <person name="Hassan M."/>
            <person name="Klassen M."/>
            <person name="Woodard K."/>
            <person name="Webb A."/>
            <person name="Webby R.J."/>
            <person name="El Zowalaty M.E."/>
        </authorList>
    </citation>
    <scope>NUCLEOTIDE SEQUENCE</scope>
    <source>
        <strain evidence="4">Pbs1</strain>
        <strain evidence="3">Pbs3</strain>
    </source>
</reference>
<feature type="repeat" description="WD" evidence="1">
    <location>
        <begin position="134"/>
        <end position="167"/>
    </location>
</feature>
<dbReference type="Gene3D" id="2.130.10.10">
    <property type="entry name" value="YVTN repeat-like/Quinoprotein amine dehydrogenase"/>
    <property type="match status" value="1"/>
</dbReference>
<evidence type="ECO:0000256" key="2">
    <source>
        <dbReference type="SAM" id="MobiDB-lite"/>
    </source>
</evidence>
<sequence length="464" mass="52883">MDSILENYVSSPSPSRTPGSPSSPYARVSLAKTQQQHQHLLLSNQLTNDHRDVYRKCTRHDDSFVFHAYVAKRQRRGYNHEEKLITTATKLFVTENVDCSNDLPLDESKMELSDVTKRNLQRIKPLWKQKRQRFVGHTNAVNGLQWHPSNPDLFLSASMDATMRIWKSAPQEQNERCRRKLMHHRFGVANAKWSQNGQQILSGGYDGMAYCIDAETGQVRQKIRRPDVGTALANIERITTVHFHPTESNSVLLGTDKGHIYCHDLRLNSCVTTYSKSFGDVHDLLFLDDNGQRFVSSAGIRQRDASNQTLLVWDWRSATLLYDRLDNNMLAHSCVRKHPFRPYFVAQCSGNYATLYSLRAPYKCVKGPSVGGRRLPLYFRGSHEVEGYRVQGSFSRDGALWASGDARGRVVLYRASGAREQVESFQLYGRSTACICAEFQPFYKERSDLLLTGSGDGDIDMFRQ</sequence>
<protein>
    <recommendedName>
        <fullName evidence="7">Anaphase-promoting complex subunit 4 WD40 domain-containing protein</fullName>
    </recommendedName>
</protein>
<dbReference type="InterPro" id="IPR053053">
    <property type="entry name" value="WD_repeat_protein"/>
</dbReference>
<evidence type="ECO:0000256" key="1">
    <source>
        <dbReference type="PROSITE-ProRule" id="PRU00221"/>
    </source>
</evidence>
<dbReference type="InterPro" id="IPR001680">
    <property type="entry name" value="WD40_rpt"/>
</dbReference>
<evidence type="ECO:0000313" key="5">
    <source>
        <dbReference type="Proteomes" id="UP001158986"/>
    </source>
</evidence>
<evidence type="ECO:0008006" key="7">
    <source>
        <dbReference type="Google" id="ProtNLM"/>
    </source>
</evidence>
<dbReference type="InterPro" id="IPR036322">
    <property type="entry name" value="WD40_repeat_dom_sf"/>
</dbReference>
<dbReference type="PANTHER" id="PTHR44566:SF1">
    <property type="entry name" value="WD REPEAT-CONTAINING PROTEIN 25"/>
    <property type="match status" value="1"/>
</dbReference>
<organism evidence="3 6">
    <name type="scientific">Peronospora belbahrii</name>
    <dbReference type="NCBI Taxonomy" id="622444"/>
    <lineage>
        <taxon>Eukaryota</taxon>
        <taxon>Sar</taxon>
        <taxon>Stramenopiles</taxon>
        <taxon>Oomycota</taxon>
        <taxon>Peronosporomycetes</taxon>
        <taxon>Peronosporales</taxon>
        <taxon>Peronosporaceae</taxon>
        <taxon>Peronospora</taxon>
    </lineage>
</organism>
<evidence type="ECO:0000313" key="4">
    <source>
        <dbReference type="EMBL" id="CAH0521466.1"/>
    </source>
</evidence>
<gene>
    <name evidence="4" type="ORF">PBS001_LOCUS7918</name>
    <name evidence="3" type="ORF">PBS003_LOCUS3307</name>
</gene>
<name>A0AAU9L8Z6_9STRA</name>
<dbReference type="AlphaFoldDB" id="A0AAU9L8Z6"/>
<keyword evidence="5" id="KW-1185">Reference proteome</keyword>